<proteinExistence type="predicted"/>
<organism evidence="2 3">
    <name type="scientific">Roseibacillus ishigakijimensis</name>
    <dbReference type="NCBI Taxonomy" id="454146"/>
    <lineage>
        <taxon>Bacteria</taxon>
        <taxon>Pseudomonadati</taxon>
        <taxon>Verrucomicrobiota</taxon>
        <taxon>Verrucomicrobiia</taxon>
        <taxon>Verrucomicrobiales</taxon>
        <taxon>Verrucomicrobiaceae</taxon>
        <taxon>Roseibacillus</taxon>
    </lineage>
</organism>
<gene>
    <name evidence="2" type="ORF">JIN78_09355</name>
</gene>
<keyword evidence="1" id="KW-0472">Membrane</keyword>
<feature type="transmembrane region" description="Helical" evidence="1">
    <location>
        <begin position="19"/>
        <end position="39"/>
    </location>
</feature>
<evidence type="ECO:0000313" key="3">
    <source>
        <dbReference type="Proteomes" id="UP000604083"/>
    </source>
</evidence>
<comment type="caution">
    <text evidence="2">The sequence shown here is derived from an EMBL/GenBank/DDBJ whole genome shotgun (WGS) entry which is preliminary data.</text>
</comment>
<evidence type="ECO:0000256" key="1">
    <source>
        <dbReference type="SAM" id="Phobius"/>
    </source>
</evidence>
<protein>
    <submittedName>
        <fullName evidence="2">Uncharacterized protein</fullName>
    </submittedName>
</protein>
<dbReference type="RefSeq" id="WP_200391699.1">
    <property type="nucleotide sequence ID" value="NZ_JAENIO010000020.1"/>
</dbReference>
<keyword evidence="3" id="KW-1185">Reference proteome</keyword>
<sequence>MAYAFVATFAMKGQKPGSWSLLLSGGIGLVGTFWIVDWGEEKQRERNRRKFAEFLEFWQSREQAHLFLKS</sequence>
<dbReference type="Proteomes" id="UP000604083">
    <property type="component" value="Unassembled WGS sequence"/>
</dbReference>
<name>A0A934RNW3_9BACT</name>
<dbReference type="EMBL" id="JAENIO010000020">
    <property type="protein sequence ID" value="MBK1834265.1"/>
    <property type="molecule type" value="Genomic_DNA"/>
</dbReference>
<evidence type="ECO:0000313" key="2">
    <source>
        <dbReference type="EMBL" id="MBK1834265.1"/>
    </source>
</evidence>
<dbReference type="AlphaFoldDB" id="A0A934RNW3"/>
<accession>A0A934RNW3</accession>
<keyword evidence="1" id="KW-1133">Transmembrane helix</keyword>
<keyword evidence="1" id="KW-0812">Transmembrane</keyword>
<reference evidence="2" key="1">
    <citation type="submission" date="2021-01" db="EMBL/GenBank/DDBJ databases">
        <title>Modified the classification status of verrucomicrobia.</title>
        <authorList>
            <person name="Feng X."/>
        </authorList>
    </citation>
    <scope>NUCLEOTIDE SEQUENCE</scope>
    <source>
        <strain evidence="2">KCTC 12986</strain>
    </source>
</reference>